<sequence length="125" mass="15279">MATDHEKADVLARRYGIGLTRIYNIWREAKLINKAEAEHDIAKYNRRLPKSEQVELDNSEDNTDDELYYLKLKNKRAVKKRLDQDERMHEYRVKMDIERCLERYKRKMRKAQAKQEREQEQDVHE</sequence>
<evidence type="ECO:0000313" key="3">
    <source>
        <dbReference type="Proteomes" id="UP001195483"/>
    </source>
</evidence>
<keyword evidence="1" id="KW-0175">Coiled coil</keyword>
<name>A0AAE0VTG0_9BIVA</name>
<evidence type="ECO:0000256" key="1">
    <source>
        <dbReference type="SAM" id="Coils"/>
    </source>
</evidence>
<protein>
    <submittedName>
        <fullName evidence="2">Uncharacterized protein</fullName>
    </submittedName>
</protein>
<evidence type="ECO:0000313" key="2">
    <source>
        <dbReference type="EMBL" id="KAK3589426.1"/>
    </source>
</evidence>
<feature type="coiled-coil region" evidence="1">
    <location>
        <begin position="94"/>
        <end position="121"/>
    </location>
</feature>
<dbReference type="EMBL" id="JAEAOA010001266">
    <property type="protein sequence ID" value="KAK3589426.1"/>
    <property type="molecule type" value="Genomic_DNA"/>
</dbReference>
<gene>
    <name evidence="2" type="ORF">CHS0354_020755</name>
</gene>
<reference evidence="2" key="1">
    <citation type="journal article" date="2021" name="Genome Biol. Evol.">
        <title>A High-Quality Reference Genome for a Parasitic Bivalve with Doubly Uniparental Inheritance (Bivalvia: Unionida).</title>
        <authorList>
            <person name="Smith C.H."/>
        </authorList>
    </citation>
    <scope>NUCLEOTIDE SEQUENCE</scope>
    <source>
        <strain evidence="2">CHS0354</strain>
    </source>
</reference>
<proteinExistence type="predicted"/>
<keyword evidence="3" id="KW-1185">Reference proteome</keyword>
<reference evidence="2" key="3">
    <citation type="submission" date="2023-05" db="EMBL/GenBank/DDBJ databases">
        <authorList>
            <person name="Smith C.H."/>
        </authorList>
    </citation>
    <scope>NUCLEOTIDE SEQUENCE</scope>
    <source>
        <strain evidence="2">CHS0354</strain>
        <tissue evidence="2">Mantle</tissue>
    </source>
</reference>
<dbReference type="AlphaFoldDB" id="A0AAE0VTG0"/>
<comment type="caution">
    <text evidence="2">The sequence shown here is derived from an EMBL/GenBank/DDBJ whole genome shotgun (WGS) entry which is preliminary data.</text>
</comment>
<accession>A0AAE0VTG0</accession>
<organism evidence="2 3">
    <name type="scientific">Potamilus streckersoni</name>
    <dbReference type="NCBI Taxonomy" id="2493646"/>
    <lineage>
        <taxon>Eukaryota</taxon>
        <taxon>Metazoa</taxon>
        <taxon>Spiralia</taxon>
        <taxon>Lophotrochozoa</taxon>
        <taxon>Mollusca</taxon>
        <taxon>Bivalvia</taxon>
        <taxon>Autobranchia</taxon>
        <taxon>Heteroconchia</taxon>
        <taxon>Palaeoheterodonta</taxon>
        <taxon>Unionida</taxon>
        <taxon>Unionoidea</taxon>
        <taxon>Unionidae</taxon>
        <taxon>Ambleminae</taxon>
        <taxon>Lampsilini</taxon>
        <taxon>Potamilus</taxon>
    </lineage>
</organism>
<reference evidence="2" key="2">
    <citation type="journal article" date="2021" name="Genome Biol. Evol.">
        <title>Developing a high-quality reference genome for a parasitic bivalve with doubly uniparental inheritance (Bivalvia: Unionida).</title>
        <authorList>
            <person name="Smith C.H."/>
        </authorList>
    </citation>
    <scope>NUCLEOTIDE SEQUENCE</scope>
    <source>
        <strain evidence="2">CHS0354</strain>
        <tissue evidence="2">Mantle</tissue>
    </source>
</reference>
<dbReference type="Proteomes" id="UP001195483">
    <property type="component" value="Unassembled WGS sequence"/>
</dbReference>